<dbReference type="InterPro" id="IPR026893">
    <property type="entry name" value="Tyr/Ser_Pase_IphP-type"/>
</dbReference>
<organism evidence="3 4">
    <name type="scientific">Polymorphospora lycopeni</name>
    <dbReference type="NCBI Taxonomy" id="3140240"/>
    <lineage>
        <taxon>Bacteria</taxon>
        <taxon>Bacillati</taxon>
        <taxon>Actinomycetota</taxon>
        <taxon>Actinomycetes</taxon>
        <taxon>Micromonosporales</taxon>
        <taxon>Micromonosporaceae</taxon>
        <taxon>Polymorphospora</taxon>
    </lineage>
</organism>
<dbReference type="PROSITE" id="PS00383">
    <property type="entry name" value="TYR_PHOSPHATASE_1"/>
    <property type="match status" value="1"/>
</dbReference>
<dbReference type="PROSITE" id="PS50056">
    <property type="entry name" value="TYR_PHOSPHATASE_2"/>
    <property type="match status" value="1"/>
</dbReference>
<comment type="caution">
    <text evidence="3">The sequence shown here is derived from an EMBL/GenBank/DDBJ whole genome shotgun (WGS) entry which is preliminary data.</text>
</comment>
<dbReference type="PANTHER" id="PTHR31126:SF1">
    <property type="entry name" value="TYROSINE SPECIFIC PROTEIN PHOSPHATASES DOMAIN-CONTAINING PROTEIN"/>
    <property type="match status" value="1"/>
</dbReference>
<evidence type="ECO:0000256" key="1">
    <source>
        <dbReference type="ARBA" id="ARBA00009580"/>
    </source>
</evidence>
<sequence length="202" mass="21904">MDWSEFINFRDLGGLPTVDGGEIQAGALLRSGCHNQLPPAAIRAIRGSRMVSRIVDLRWAKECRTHPSPFAEDEIYRHMPLLNDVLTYTPPPDSYGPMLDHNQERIGAAFRAVAEAPPGGVLVHCRAGKDRTGVLVALLLTAAGVDAAVTARDYARSDSSLEGTMRETLAHLDRRYGGIADYLATVGVGSETLAAARNRLLR</sequence>
<dbReference type="InterPro" id="IPR000387">
    <property type="entry name" value="Tyr_Pase_dom"/>
</dbReference>
<feature type="domain" description="Tyrosine specific protein phosphatases" evidence="2">
    <location>
        <begin position="93"/>
        <end position="146"/>
    </location>
</feature>
<keyword evidence="3" id="KW-0378">Hydrolase</keyword>
<reference evidence="3 4" key="1">
    <citation type="submission" date="2024-04" db="EMBL/GenBank/DDBJ databases">
        <title>Polymorphospora sp. isolated from Baiyangdian Lake in Xiong'an New Area.</title>
        <authorList>
            <person name="Zhang X."/>
            <person name="Liu J."/>
        </authorList>
    </citation>
    <scope>NUCLEOTIDE SEQUENCE [LARGE SCALE GENOMIC DNA]</scope>
    <source>
        <strain evidence="3 4">2-325</strain>
    </source>
</reference>
<dbReference type="Gene3D" id="3.90.190.10">
    <property type="entry name" value="Protein tyrosine phosphatase superfamily"/>
    <property type="match status" value="1"/>
</dbReference>
<dbReference type="Pfam" id="PF13350">
    <property type="entry name" value="Y_phosphatase3"/>
    <property type="match status" value="1"/>
</dbReference>
<keyword evidence="4" id="KW-1185">Reference proteome</keyword>
<dbReference type="SUPFAM" id="SSF52799">
    <property type="entry name" value="(Phosphotyrosine protein) phosphatases II"/>
    <property type="match status" value="1"/>
</dbReference>
<evidence type="ECO:0000313" key="3">
    <source>
        <dbReference type="EMBL" id="MFB6397762.1"/>
    </source>
</evidence>
<dbReference type="PANTHER" id="PTHR31126">
    <property type="entry name" value="TYROSINE-PROTEIN PHOSPHATASE"/>
    <property type="match status" value="1"/>
</dbReference>
<protein>
    <submittedName>
        <fullName evidence="3">Tyrosine-protein phosphatase</fullName>
        <ecNumber evidence="3">3.1.3.48</ecNumber>
    </submittedName>
</protein>
<dbReference type="EMBL" id="JBCGDC010000166">
    <property type="protein sequence ID" value="MFB6397762.1"/>
    <property type="molecule type" value="Genomic_DNA"/>
</dbReference>
<dbReference type="GO" id="GO:0004725">
    <property type="term" value="F:protein tyrosine phosphatase activity"/>
    <property type="evidence" value="ECO:0007669"/>
    <property type="project" value="UniProtKB-EC"/>
</dbReference>
<proteinExistence type="inferred from homology"/>
<comment type="similarity">
    <text evidence="1">Belongs to the protein-tyrosine phosphatase family.</text>
</comment>
<gene>
    <name evidence="3" type="ORF">AAFH96_32420</name>
</gene>
<dbReference type="InterPro" id="IPR029021">
    <property type="entry name" value="Prot-tyrosine_phosphatase-like"/>
</dbReference>
<dbReference type="Proteomes" id="UP001582793">
    <property type="component" value="Unassembled WGS sequence"/>
</dbReference>
<evidence type="ECO:0000313" key="4">
    <source>
        <dbReference type="Proteomes" id="UP001582793"/>
    </source>
</evidence>
<name>A0ABV5D0H6_9ACTN</name>
<dbReference type="InterPro" id="IPR016130">
    <property type="entry name" value="Tyr_Pase_AS"/>
</dbReference>
<dbReference type="RefSeq" id="WP_375736733.1">
    <property type="nucleotide sequence ID" value="NZ_JBCGDC010000166.1"/>
</dbReference>
<dbReference type="EC" id="3.1.3.48" evidence="3"/>
<evidence type="ECO:0000259" key="2">
    <source>
        <dbReference type="PROSITE" id="PS50056"/>
    </source>
</evidence>
<accession>A0ABV5D0H6</accession>